<feature type="region of interest" description="Disordered" evidence="1">
    <location>
        <begin position="848"/>
        <end position="870"/>
    </location>
</feature>
<feature type="region of interest" description="Disordered" evidence="1">
    <location>
        <begin position="796"/>
        <end position="834"/>
    </location>
</feature>
<evidence type="ECO:0000256" key="1">
    <source>
        <dbReference type="SAM" id="MobiDB-lite"/>
    </source>
</evidence>
<feature type="compositionally biased region" description="Basic residues" evidence="1">
    <location>
        <begin position="566"/>
        <end position="580"/>
    </location>
</feature>
<feature type="region of interest" description="Disordered" evidence="1">
    <location>
        <begin position="1146"/>
        <end position="1182"/>
    </location>
</feature>
<dbReference type="InterPro" id="IPR037785">
    <property type="entry name" value="C2_C2CD5"/>
</dbReference>
<dbReference type="InterPro" id="IPR056430">
    <property type="entry name" value="C2CD5_YbjQ-like_dom"/>
</dbReference>
<dbReference type="Gene3D" id="2.60.40.150">
    <property type="entry name" value="C2 domain"/>
    <property type="match status" value="1"/>
</dbReference>
<feature type="compositionally biased region" description="Basic and acidic residues" evidence="1">
    <location>
        <begin position="796"/>
        <end position="809"/>
    </location>
</feature>
<organism evidence="3 4">
    <name type="scientific">Polyrhizophydium stewartii</name>
    <dbReference type="NCBI Taxonomy" id="2732419"/>
    <lineage>
        <taxon>Eukaryota</taxon>
        <taxon>Fungi</taxon>
        <taxon>Fungi incertae sedis</taxon>
        <taxon>Chytridiomycota</taxon>
        <taxon>Chytridiomycota incertae sedis</taxon>
        <taxon>Chytridiomycetes</taxon>
        <taxon>Rhizophydiales</taxon>
        <taxon>Rhizophydiales incertae sedis</taxon>
        <taxon>Polyrhizophydium</taxon>
    </lineage>
</organism>
<protein>
    <recommendedName>
        <fullName evidence="2">C2 domain-containing protein</fullName>
    </recommendedName>
</protein>
<dbReference type="Proteomes" id="UP001527925">
    <property type="component" value="Unassembled WGS sequence"/>
</dbReference>
<proteinExistence type="predicted"/>
<dbReference type="InterPro" id="IPR000008">
    <property type="entry name" value="C2_dom"/>
</dbReference>
<dbReference type="PANTHER" id="PTHR37412">
    <property type="entry name" value="C2 DOMAIN-CONTAINING PROTEIN 5"/>
    <property type="match status" value="1"/>
</dbReference>
<dbReference type="InterPro" id="IPR056431">
    <property type="entry name" value="C2CD5_YbjQ-rel_dom"/>
</dbReference>
<dbReference type="Pfam" id="PF23128">
    <property type="entry name" value="YbjQ_4"/>
    <property type="match status" value="1"/>
</dbReference>
<comment type="caution">
    <text evidence="3">The sequence shown here is derived from an EMBL/GenBank/DDBJ whole genome shotgun (WGS) entry which is preliminary data.</text>
</comment>
<dbReference type="Pfam" id="PF23028">
    <property type="entry name" value="YbjQ_3"/>
    <property type="match status" value="1"/>
</dbReference>
<feature type="region of interest" description="Disordered" evidence="1">
    <location>
        <begin position="256"/>
        <end position="361"/>
    </location>
</feature>
<evidence type="ECO:0000259" key="2">
    <source>
        <dbReference type="PROSITE" id="PS50004"/>
    </source>
</evidence>
<dbReference type="PANTHER" id="PTHR37412:SF2">
    <property type="entry name" value="C2 DOMAIN-CONTAINING PROTEIN 5"/>
    <property type="match status" value="1"/>
</dbReference>
<gene>
    <name evidence="3" type="ORF">HK105_204151</name>
</gene>
<feature type="compositionally biased region" description="Basic and acidic residues" evidence="1">
    <location>
        <begin position="581"/>
        <end position="590"/>
    </location>
</feature>
<dbReference type="InterPro" id="IPR035892">
    <property type="entry name" value="C2_domain_sf"/>
</dbReference>
<name>A0ABR4NA52_9FUNG</name>
<dbReference type="Pfam" id="PF00168">
    <property type="entry name" value="C2"/>
    <property type="match status" value="1"/>
</dbReference>
<sequence>MPCILKVRIVSARNLPIMDRTTDLTDAFVEVKFADFETFRTQICRRTLNPVWNEDFRFEVSDDADLQNEPLELKIMDYDQITYNDAIGTVFIDLNPLLTWDSPAQISGWFPVYDTLLGVRGEVNAQVKLQLFGDINPFKDSSAGVQFFTVSEPPPNYQIVAVRGFVNALDHEDDPEYHWSDNFRTPRKSNEARTRVMFRLSGHIRRQLGKKVLELGGNAVLGFKQHFDLEGETRTITARAIGTAVRIVIREHGDMDHTMSSGSLQSPPFIGPPQQQQQQQAQLQADQLEQQHPQAPQHHDSNVFGSPNIQPILGMGASFSDPSPCPPGADDGDDDDDDEDDDDGGDLERADLPPPLMAQQHVPWRPAEQIPLTLDEFPRGAIRGIGGLVSATSVKVLDNDEREIRSAWWHELRDEIKSHARSLRCPYIAGYTEQVSINEELAILHCMGTAVWLDLSHFSSSSNTAATAAQTSMLGGAYANGSQRLLSTEPSSTPAEGNSSHMLAADLPDISGLSTSPGNSIDQAPSSGFVQPPGSTVSSHVSESPFVVSTPMDSLPRTQKITPSHLLHHHHQHHHYRHQPFHHERGDSGRYRGTPRRGSQASHTRDGESSRRRAKRKLKNLACRASHVTYRRSESPFPMALARCAVCRKKYVPEVLLTTIEPPPELEIIGKGVLIEALVCRQKKMRVGESRAVNTSESIPFAQYDLHRQLMYKLRMHGLNAIFGLRFQISIGENLMTAIATGTAVYVRALPTPPALKVLRTLDVVDEEDEKLMDLQRKIMSQSETNRKRIEEALLAVERREDHPSRSDSDSDSNSSKSDSDDENDSPVGVGGMPSSVQAAASLAAMATPSSAIGPQPSGAVGSRSQQRGVVVQIDDEQDEDLVLFLEETFPDGFELYSVETPPNMQPLMRSLYNFQMVTMIKQAHINSASHHPNRQLASVFRELHQELQYQVGYFSPCIVTGIRYNVQLPKDQGVQVCLQAMVVGALPRLIEGVRAPGFNPSNSSLNLFEQTLLSTRPGSGFADRRISTLQRQGTGTSVASNLDRISVASSLNEDTPYAADNYNEDPTPTDTALAEAILSSQVAAGSSGVGAAGGSGGGSGGLPFSNAGNAINALLGGAASRLGMVTGLVTGAVANMAAGISELSVPNTPTQQRSGSQSLLHPPPLGAIQAPSSFSTQQQQQVQQPFLPTNVELSPNGAIPQSRITRFLGRISLHFIKEANLVFDGLTGNNGMGGFTHMFLAELFAVVKAHTSALGGNAMVGFSMDQTLFSESIKNQGYAFVSVSGDVVDVDYATPPVAPARESGTTPRALVGRAATSGDLAMPAHQRTVSAASLVASPMASGTPVAGASTGAAPGPASMVGMPAALDDFLVVPQSEFATELFQRSWR</sequence>
<feature type="compositionally biased region" description="Polar residues" evidence="1">
    <location>
        <begin position="1146"/>
        <end position="1160"/>
    </location>
</feature>
<dbReference type="SUPFAM" id="SSF49562">
    <property type="entry name" value="C2 domain (Calcium/lipid-binding domain, CaLB)"/>
    <property type="match status" value="1"/>
</dbReference>
<feature type="compositionally biased region" description="Low complexity" evidence="1">
    <location>
        <begin position="272"/>
        <end position="295"/>
    </location>
</feature>
<feature type="compositionally biased region" description="Polar residues" evidence="1">
    <location>
        <begin position="512"/>
        <end position="542"/>
    </location>
</feature>
<feature type="domain" description="C2" evidence="2">
    <location>
        <begin position="1"/>
        <end position="110"/>
    </location>
</feature>
<feature type="region of interest" description="Disordered" evidence="1">
    <location>
        <begin position="508"/>
        <end position="618"/>
    </location>
</feature>
<dbReference type="PROSITE" id="PS50004">
    <property type="entry name" value="C2"/>
    <property type="match status" value="1"/>
</dbReference>
<evidence type="ECO:0000313" key="4">
    <source>
        <dbReference type="Proteomes" id="UP001527925"/>
    </source>
</evidence>
<accession>A0ABR4NA52</accession>
<dbReference type="Pfam" id="PF23025">
    <property type="entry name" value="YbjQ_2"/>
    <property type="match status" value="3"/>
</dbReference>
<dbReference type="InterPro" id="IPR038983">
    <property type="entry name" value="C2CD5"/>
</dbReference>
<dbReference type="SMART" id="SM00239">
    <property type="entry name" value="C2"/>
    <property type="match status" value="1"/>
</dbReference>
<evidence type="ECO:0000313" key="3">
    <source>
        <dbReference type="EMBL" id="KAL2916395.1"/>
    </source>
</evidence>
<dbReference type="EMBL" id="JADGIZ020000017">
    <property type="protein sequence ID" value="KAL2916395.1"/>
    <property type="molecule type" value="Genomic_DNA"/>
</dbReference>
<dbReference type="InterPro" id="IPR057815">
    <property type="entry name" value="C2CD5_C"/>
</dbReference>
<reference evidence="3 4" key="1">
    <citation type="submission" date="2023-09" db="EMBL/GenBank/DDBJ databases">
        <title>Pangenome analysis of Batrachochytrium dendrobatidis and related Chytrids.</title>
        <authorList>
            <person name="Yacoub M.N."/>
            <person name="Stajich J.E."/>
            <person name="James T.Y."/>
        </authorList>
    </citation>
    <scope>NUCLEOTIDE SEQUENCE [LARGE SCALE GENOMIC DNA]</scope>
    <source>
        <strain evidence="3 4">JEL0888</strain>
    </source>
</reference>
<feature type="compositionally biased region" description="Acidic residues" evidence="1">
    <location>
        <begin position="330"/>
        <end position="345"/>
    </location>
</feature>
<dbReference type="CDD" id="cd08688">
    <property type="entry name" value="C2_KIAA0528-like"/>
    <property type="match status" value="1"/>
</dbReference>
<keyword evidence="4" id="KW-1185">Reference proteome</keyword>